<keyword evidence="3" id="KW-1185">Reference proteome</keyword>
<dbReference type="AlphaFoldDB" id="A0A7J8YUC3"/>
<sequence>MGKASGDRYSVLFAFSVYRLIVVLKALGYVSVGLADFLF</sequence>
<dbReference type="Proteomes" id="UP000593577">
    <property type="component" value="Unassembled WGS sequence"/>
</dbReference>
<keyword evidence="1" id="KW-0472">Membrane</keyword>
<gene>
    <name evidence="2" type="ORF">Goari_022791</name>
</gene>
<keyword evidence="1" id="KW-0812">Transmembrane</keyword>
<protein>
    <submittedName>
        <fullName evidence="2">Uncharacterized protein</fullName>
    </submittedName>
</protein>
<name>A0A7J8YUC3_GOSAI</name>
<proteinExistence type="predicted"/>
<evidence type="ECO:0000256" key="1">
    <source>
        <dbReference type="SAM" id="Phobius"/>
    </source>
</evidence>
<reference evidence="2 3" key="1">
    <citation type="journal article" date="2019" name="Genome Biol. Evol.">
        <title>Insights into the evolution of the New World diploid cottons (Gossypium, subgenus Houzingenia) based on genome sequencing.</title>
        <authorList>
            <person name="Grover C.E."/>
            <person name="Arick M.A. 2nd"/>
            <person name="Thrash A."/>
            <person name="Conover J.L."/>
            <person name="Sanders W.S."/>
            <person name="Peterson D.G."/>
            <person name="Frelichowski J.E."/>
            <person name="Scheffler J.A."/>
            <person name="Scheffler B.E."/>
            <person name="Wendel J.F."/>
        </authorList>
    </citation>
    <scope>NUCLEOTIDE SEQUENCE [LARGE SCALE GENOMIC DNA]</scope>
    <source>
        <strain evidence="2">185</strain>
        <tissue evidence="2">Leaf</tissue>
    </source>
</reference>
<evidence type="ECO:0000313" key="3">
    <source>
        <dbReference type="Proteomes" id="UP000593577"/>
    </source>
</evidence>
<evidence type="ECO:0000313" key="2">
    <source>
        <dbReference type="EMBL" id="MBA0702619.1"/>
    </source>
</evidence>
<accession>A0A7J8YUC3</accession>
<comment type="caution">
    <text evidence="2">The sequence shown here is derived from an EMBL/GenBank/DDBJ whole genome shotgun (WGS) entry which is preliminary data.</text>
</comment>
<keyword evidence="1" id="KW-1133">Transmembrane helix</keyword>
<feature type="transmembrane region" description="Helical" evidence="1">
    <location>
        <begin position="12"/>
        <end position="32"/>
    </location>
</feature>
<organism evidence="2 3">
    <name type="scientific">Gossypium aridum</name>
    <name type="common">American cotton</name>
    <name type="synonym">Erioxylum aridum</name>
    <dbReference type="NCBI Taxonomy" id="34290"/>
    <lineage>
        <taxon>Eukaryota</taxon>
        <taxon>Viridiplantae</taxon>
        <taxon>Streptophyta</taxon>
        <taxon>Embryophyta</taxon>
        <taxon>Tracheophyta</taxon>
        <taxon>Spermatophyta</taxon>
        <taxon>Magnoliopsida</taxon>
        <taxon>eudicotyledons</taxon>
        <taxon>Gunneridae</taxon>
        <taxon>Pentapetalae</taxon>
        <taxon>rosids</taxon>
        <taxon>malvids</taxon>
        <taxon>Malvales</taxon>
        <taxon>Malvaceae</taxon>
        <taxon>Malvoideae</taxon>
        <taxon>Gossypium</taxon>
    </lineage>
</organism>
<dbReference type="EMBL" id="JABFAA010352683">
    <property type="protein sequence ID" value="MBA0702619.1"/>
    <property type="molecule type" value="Genomic_DNA"/>
</dbReference>